<comment type="subcellular location">
    <subcellularLocation>
        <location evidence="1">Membrane</location>
        <topology evidence="1">Multi-pass membrane protein</topology>
    </subcellularLocation>
</comment>
<dbReference type="PROSITE" id="PS50850">
    <property type="entry name" value="MFS"/>
    <property type="match status" value="1"/>
</dbReference>
<keyword evidence="10" id="KW-1185">Reference proteome</keyword>
<sequence length="494" mass="54799">MSNPVQATDTVPSEKEQDLHVENVNTAESAGSQDRTPIDDEDARKIALRAKRKVDWRLIPVLGACYAISGIDRINISAAKIAGLDRELGLNQGNRYSIALLVFFLTYFLFEIPSNIVLRKVGASNWLSFLCFSWGVVTVGCGFSKYWTDVVVCRLLLGLFEAGFFPGSVYLISCWYTRYQIQKRLAVFYSINILAVGFGSILAYGIMQLNGKAGYLAWRWIFIINGLMTIFLAIVAKIGIIDFPDKVHLSRRPYLTPAEVKSITDQLEIDRQDAEYDPLTMAKLASALSRWQLWLYSIIFMCITSVVYCLAFFIPIIIAGMGYDVGTTFLMAAPPACAAVPWVMFVSWAADKWRMRAPWVAAQAAASIVGLLIVGYASQNNVRYFGLMMCTGAANGNIPTALAWQANNIRGQSLRMVASGLQVGFGAIGGIYASTVMQEKDAPLYRNGLWAVCATQFFIILAVVVLCLVYRVKNKKADRGEIVLEGSSEFRYTF</sequence>
<evidence type="ECO:0000313" key="10">
    <source>
        <dbReference type="Proteomes" id="UP000070501"/>
    </source>
</evidence>
<dbReference type="InterPro" id="IPR036259">
    <property type="entry name" value="MFS_trans_sf"/>
</dbReference>
<name>A0A136JFW9_9PEZI</name>
<dbReference type="EMBL" id="KQ964246">
    <property type="protein sequence ID" value="KXJ96047.1"/>
    <property type="molecule type" value="Genomic_DNA"/>
</dbReference>
<feature type="transmembrane region" description="Helical" evidence="7">
    <location>
        <begin position="54"/>
        <end position="76"/>
    </location>
</feature>
<dbReference type="Pfam" id="PF07690">
    <property type="entry name" value="MFS_1"/>
    <property type="match status" value="1"/>
</dbReference>
<accession>A0A136JFW9</accession>
<dbReference type="InParanoid" id="A0A136JFW9"/>
<evidence type="ECO:0000256" key="7">
    <source>
        <dbReference type="SAM" id="Phobius"/>
    </source>
</evidence>
<evidence type="ECO:0000256" key="6">
    <source>
        <dbReference type="SAM" id="MobiDB-lite"/>
    </source>
</evidence>
<dbReference type="SUPFAM" id="SSF103473">
    <property type="entry name" value="MFS general substrate transporter"/>
    <property type="match status" value="1"/>
</dbReference>
<dbReference type="PANTHER" id="PTHR43791">
    <property type="entry name" value="PERMEASE-RELATED"/>
    <property type="match status" value="1"/>
</dbReference>
<evidence type="ECO:0000313" key="9">
    <source>
        <dbReference type="EMBL" id="KXJ96047.1"/>
    </source>
</evidence>
<dbReference type="AlphaFoldDB" id="A0A136JFW9"/>
<keyword evidence="4 7" id="KW-1133">Transmembrane helix</keyword>
<keyword evidence="3 7" id="KW-0812">Transmembrane</keyword>
<keyword evidence="2" id="KW-0813">Transport</keyword>
<dbReference type="InterPro" id="IPR020846">
    <property type="entry name" value="MFS_dom"/>
</dbReference>
<organism evidence="9 10">
    <name type="scientific">Microdochium bolleyi</name>
    <dbReference type="NCBI Taxonomy" id="196109"/>
    <lineage>
        <taxon>Eukaryota</taxon>
        <taxon>Fungi</taxon>
        <taxon>Dikarya</taxon>
        <taxon>Ascomycota</taxon>
        <taxon>Pezizomycotina</taxon>
        <taxon>Sordariomycetes</taxon>
        <taxon>Xylariomycetidae</taxon>
        <taxon>Xylariales</taxon>
        <taxon>Microdochiaceae</taxon>
        <taxon>Microdochium</taxon>
    </lineage>
</organism>
<dbReference type="GO" id="GO:0022857">
    <property type="term" value="F:transmembrane transporter activity"/>
    <property type="evidence" value="ECO:0007669"/>
    <property type="project" value="InterPro"/>
</dbReference>
<feature type="transmembrane region" description="Helical" evidence="7">
    <location>
        <begin position="96"/>
        <end position="114"/>
    </location>
</feature>
<evidence type="ECO:0000256" key="1">
    <source>
        <dbReference type="ARBA" id="ARBA00004141"/>
    </source>
</evidence>
<feature type="compositionally biased region" description="Polar residues" evidence="6">
    <location>
        <begin position="1"/>
        <end position="11"/>
    </location>
</feature>
<reference evidence="10" key="1">
    <citation type="submission" date="2016-02" db="EMBL/GenBank/DDBJ databases">
        <title>Draft genome sequence of Microdochium bolleyi, a fungal endophyte of beachgrass.</title>
        <authorList>
            <consortium name="DOE Joint Genome Institute"/>
            <person name="David A.S."/>
            <person name="May G."/>
            <person name="Haridas S."/>
            <person name="Lim J."/>
            <person name="Wang M."/>
            <person name="Labutti K."/>
            <person name="Lipzen A."/>
            <person name="Barry K."/>
            <person name="Grigoriev I.V."/>
        </authorList>
    </citation>
    <scope>NUCLEOTIDE SEQUENCE [LARGE SCALE GENOMIC DNA]</scope>
    <source>
        <strain evidence="10">J235TASD1</strain>
    </source>
</reference>
<feature type="transmembrane region" description="Helical" evidence="7">
    <location>
        <begin position="218"/>
        <end position="243"/>
    </location>
</feature>
<dbReference type="Proteomes" id="UP000070501">
    <property type="component" value="Unassembled WGS sequence"/>
</dbReference>
<evidence type="ECO:0000256" key="4">
    <source>
        <dbReference type="ARBA" id="ARBA00022989"/>
    </source>
</evidence>
<proteinExistence type="predicted"/>
<feature type="compositionally biased region" description="Basic and acidic residues" evidence="6">
    <location>
        <begin position="12"/>
        <end position="21"/>
    </location>
</feature>
<protein>
    <submittedName>
        <fullName evidence="9">Major facilitator superfamily domain-containing protein</fullName>
    </submittedName>
</protein>
<feature type="domain" description="Major facilitator superfamily (MFS) profile" evidence="8">
    <location>
        <begin position="58"/>
        <end position="479"/>
    </location>
</feature>
<gene>
    <name evidence="9" type="ORF">Micbo1qcDRAFT_217821</name>
</gene>
<evidence type="ECO:0000259" key="8">
    <source>
        <dbReference type="PROSITE" id="PS50850"/>
    </source>
</evidence>
<feature type="transmembrane region" description="Helical" evidence="7">
    <location>
        <begin position="329"/>
        <end position="350"/>
    </location>
</feature>
<dbReference type="Gene3D" id="1.20.1250.20">
    <property type="entry name" value="MFS general substrate transporter like domains"/>
    <property type="match status" value="2"/>
</dbReference>
<feature type="region of interest" description="Disordered" evidence="6">
    <location>
        <begin position="1"/>
        <end position="37"/>
    </location>
</feature>
<feature type="transmembrane region" description="Helical" evidence="7">
    <location>
        <begin position="357"/>
        <end position="378"/>
    </location>
</feature>
<feature type="transmembrane region" description="Helical" evidence="7">
    <location>
        <begin position="384"/>
        <end position="404"/>
    </location>
</feature>
<keyword evidence="5 7" id="KW-0472">Membrane</keyword>
<dbReference type="FunFam" id="1.20.1250.20:FF:000018">
    <property type="entry name" value="MFS transporter permease"/>
    <property type="match status" value="1"/>
</dbReference>
<feature type="transmembrane region" description="Helical" evidence="7">
    <location>
        <begin position="126"/>
        <end position="148"/>
    </location>
</feature>
<dbReference type="PANTHER" id="PTHR43791:SF3">
    <property type="entry name" value="MAJOR FACILITATOR SUPERFAMILY (MFS) PROFILE DOMAIN-CONTAINING PROTEIN"/>
    <property type="match status" value="1"/>
</dbReference>
<feature type="transmembrane region" description="Helical" evidence="7">
    <location>
        <begin position="185"/>
        <end position="206"/>
    </location>
</feature>
<evidence type="ECO:0000256" key="2">
    <source>
        <dbReference type="ARBA" id="ARBA00022448"/>
    </source>
</evidence>
<feature type="compositionally biased region" description="Polar residues" evidence="6">
    <location>
        <begin position="23"/>
        <end position="35"/>
    </location>
</feature>
<dbReference type="OrthoDB" id="3639251at2759"/>
<feature type="transmembrane region" description="Helical" evidence="7">
    <location>
        <begin position="154"/>
        <end position="173"/>
    </location>
</feature>
<evidence type="ECO:0000256" key="3">
    <source>
        <dbReference type="ARBA" id="ARBA00022692"/>
    </source>
</evidence>
<dbReference type="InterPro" id="IPR011701">
    <property type="entry name" value="MFS"/>
</dbReference>
<evidence type="ECO:0000256" key="5">
    <source>
        <dbReference type="ARBA" id="ARBA00023136"/>
    </source>
</evidence>
<feature type="transmembrane region" description="Helical" evidence="7">
    <location>
        <begin position="416"/>
        <end position="437"/>
    </location>
</feature>
<dbReference type="GO" id="GO:0016020">
    <property type="term" value="C:membrane"/>
    <property type="evidence" value="ECO:0007669"/>
    <property type="project" value="UniProtKB-SubCell"/>
</dbReference>
<feature type="transmembrane region" description="Helical" evidence="7">
    <location>
        <begin position="293"/>
        <end position="323"/>
    </location>
</feature>
<feature type="transmembrane region" description="Helical" evidence="7">
    <location>
        <begin position="449"/>
        <end position="470"/>
    </location>
</feature>